<name>A0ACA9R0J8_9GLOM</name>
<organism evidence="1 2">
    <name type="scientific">Acaulospora colombiana</name>
    <dbReference type="NCBI Taxonomy" id="27376"/>
    <lineage>
        <taxon>Eukaryota</taxon>
        <taxon>Fungi</taxon>
        <taxon>Fungi incertae sedis</taxon>
        <taxon>Mucoromycota</taxon>
        <taxon>Glomeromycotina</taxon>
        <taxon>Glomeromycetes</taxon>
        <taxon>Diversisporales</taxon>
        <taxon>Acaulosporaceae</taxon>
        <taxon>Acaulospora</taxon>
    </lineage>
</organism>
<sequence>LNYEKFRIKPKECPITDHKGIVGIESMEFPGRYLRMDGDVVNVQGDMSTSEEFEVLVLDA</sequence>
<dbReference type="Proteomes" id="UP000789525">
    <property type="component" value="Unassembled WGS sequence"/>
</dbReference>
<comment type="caution">
    <text evidence="1">The sequence shown here is derived from an EMBL/GenBank/DDBJ whole genome shotgun (WGS) entry which is preliminary data.</text>
</comment>
<accession>A0ACA9R0J8</accession>
<dbReference type="EMBL" id="CAJVPT010065170">
    <property type="protein sequence ID" value="CAG8771477.1"/>
    <property type="molecule type" value="Genomic_DNA"/>
</dbReference>
<gene>
    <name evidence="1" type="ORF">ACOLOM_LOCUS13826</name>
</gene>
<feature type="non-terminal residue" evidence="1">
    <location>
        <position position="1"/>
    </location>
</feature>
<protein>
    <submittedName>
        <fullName evidence="1">2988_t:CDS:1</fullName>
    </submittedName>
</protein>
<proteinExistence type="predicted"/>
<evidence type="ECO:0000313" key="2">
    <source>
        <dbReference type="Proteomes" id="UP000789525"/>
    </source>
</evidence>
<reference evidence="1" key="1">
    <citation type="submission" date="2021-06" db="EMBL/GenBank/DDBJ databases">
        <authorList>
            <person name="Kallberg Y."/>
            <person name="Tangrot J."/>
            <person name="Rosling A."/>
        </authorList>
    </citation>
    <scope>NUCLEOTIDE SEQUENCE</scope>
    <source>
        <strain evidence="1">CL356</strain>
    </source>
</reference>
<keyword evidence="2" id="KW-1185">Reference proteome</keyword>
<evidence type="ECO:0000313" key="1">
    <source>
        <dbReference type="EMBL" id="CAG8771477.1"/>
    </source>
</evidence>